<evidence type="ECO:0000313" key="1">
    <source>
        <dbReference type="EMBL" id="TFC05163.1"/>
    </source>
</evidence>
<dbReference type="Proteomes" id="UP000297907">
    <property type="component" value="Unassembled WGS sequence"/>
</dbReference>
<sequence length="454" mass="48507">MVGITRESALTAFFGGAPHHQHHTHKGVTVKRFPRPTIVAAVAGAAAFALLASGCAPAADSSESEGGKIKLTVATFNEFGYEGLFEQYMEENPDVTVVAKKAATSNEARDNLTTRLAAGSGLSDVEAIEVDWLPELLQYSDQFVDLTSDEVEGRWLEWKEEAATDADGNLIAYGTDIGPEGVCYRSDLFAAAGLPTDRAEVATLLGDSWDSYYAAGETFSAAGTNVPWFDSAGATWQGVINQFDNAYEENDGTVIATENPEVKAAYNSVLDASSTLSAHLQQWSDDWTASFQNDGFATMLCPGWMLGVIEGNAAGVTGWDIADTFPGGGGNWGGSYLTVPTQSEHPEEAKALAAWLTAPEQQLSAFASKGTFPSQVDALESPELLDSTNEFFNDAPVGQILATRAAAVEVTPFKGVKYFPINDAMQQALTRVEDASMTREQSWEQFVTDVNALG</sequence>
<dbReference type="InterPro" id="IPR050490">
    <property type="entry name" value="Bact_solute-bd_prot1"/>
</dbReference>
<dbReference type="AlphaFoldDB" id="A0A4R8WD23"/>
<proteinExistence type="predicted"/>
<dbReference type="Pfam" id="PF13416">
    <property type="entry name" value="SBP_bac_8"/>
    <property type="match status" value="1"/>
</dbReference>
<gene>
    <name evidence="1" type="ORF">E3O42_03930</name>
</gene>
<dbReference type="OrthoDB" id="3226017at2"/>
<keyword evidence="2" id="KW-1185">Reference proteome</keyword>
<protein>
    <submittedName>
        <fullName evidence="1">Carbohydrate ABC transporter substrate-binding protein</fullName>
    </submittedName>
</protein>
<dbReference type="EMBL" id="SOFL01000009">
    <property type="protein sequence ID" value="TFC05163.1"/>
    <property type="molecule type" value="Genomic_DNA"/>
</dbReference>
<dbReference type="PANTHER" id="PTHR43649">
    <property type="entry name" value="ARABINOSE-BINDING PROTEIN-RELATED"/>
    <property type="match status" value="1"/>
</dbReference>
<name>A0A4R8WD23_9MICO</name>
<accession>A0A4R8WD23</accession>
<dbReference type="Gene3D" id="3.40.190.10">
    <property type="entry name" value="Periplasmic binding protein-like II"/>
    <property type="match status" value="1"/>
</dbReference>
<dbReference type="PANTHER" id="PTHR43649:SF32">
    <property type="entry name" value="SUGAR BINDING SECRETED PROTEIN"/>
    <property type="match status" value="1"/>
</dbReference>
<evidence type="ECO:0000313" key="2">
    <source>
        <dbReference type="Proteomes" id="UP000297907"/>
    </source>
</evidence>
<organism evidence="1 2">
    <name type="scientific">Cryobacterium adonitolivorans</name>
    <dbReference type="NCBI Taxonomy" id="1259189"/>
    <lineage>
        <taxon>Bacteria</taxon>
        <taxon>Bacillati</taxon>
        <taxon>Actinomycetota</taxon>
        <taxon>Actinomycetes</taxon>
        <taxon>Micrococcales</taxon>
        <taxon>Microbacteriaceae</taxon>
        <taxon>Cryobacterium</taxon>
    </lineage>
</organism>
<dbReference type="InterPro" id="IPR006059">
    <property type="entry name" value="SBP"/>
</dbReference>
<dbReference type="SUPFAM" id="SSF53850">
    <property type="entry name" value="Periplasmic binding protein-like II"/>
    <property type="match status" value="1"/>
</dbReference>
<reference evidence="1 2" key="1">
    <citation type="submission" date="2019-03" db="EMBL/GenBank/DDBJ databases">
        <title>Genomics of glacier-inhabiting Cryobacterium strains.</title>
        <authorList>
            <person name="Liu Q."/>
            <person name="Xin Y.-H."/>
        </authorList>
    </citation>
    <scope>NUCLEOTIDE SEQUENCE [LARGE SCALE GENOMIC DNA]</scope>
    <source>
        <strain evidence="1 2">RHLS22-1</strain>
    </source>
</reference>
<comment type="caution">
    <text evidence="1">The sequence shown here is derived from an EMBL/GenBank/DDBJ whole genome shotgun (WGS) entry which is preliminary data.</text>
</comment>